<dbReference type="Proteomes" id="UP000005445">
    <property type="component" value="Segment"/>
</dbReference>
<organism evidence="1 2">
    <name type="scientific">Bacillus phage W.Ph</name>
    <dbReference type="NCBI Taxonomy" id="764595"/>
    <lineage>
        <taxon>Viruses</taxon>
        <taxon>Duplodnaviria</taxon>
        <taxon>Heunggongvirae</taxon>
        <taxon>Uroviricota</taxon>
        <taxon>Caudoviricetes</taxon>
        <taxon>Herelleviridae</taxon>
        <taxon>Bastillevirinae</taxon>
        <taxon>Wphvirus</taxon>
        <taxon>Wphvirus WPh</taxon>
    </lineage>
</organism>
<evidence type="ECO:0000313" key="2">
    <source>
        <dbReference type="Proteomes" id="UP000005445"/>
    </source>
</evidence>
<name>G9B1L5_9CAUD</name>
<dbReference type="GeneID" id="11536770"/>
<evidence type="ECO:0000313" key="1">
    <source>
        <dbReference type="EMBL" id="ADH03260.1"/>
    </source>
</evidence>
<accession>G9B1L5</accession>
<dbReference type="EMBL" id="HM144387">
    <property type="protein sequence ID" value="ADH03260.1"/>
    <property type="molecule type" value="Genomic_DNA"/>
</dbReference>
<reference evidence="1 2" key="1">
    <citation type="submission" date="2013-01" db="EMBL/GenBank/DDBJ databases">
        <title>Large myovirus of Bacillus.</title>
        <authorList>
            <person name="Klumpp J."/>
            <person name="Beyer W."/>
            <person name="Loessner M.J."/>
        </authorList>
    </citation>
    <scope>NUCLEOTIDE SEQUENCE [LARGE SCALE GENOMIC DNA]</scope>
</reference>
<dbReference type="KEGG" id="vg:11536770"/>
<dbReference type="OrthoDB" id="17432at10239"/>
<dbReference type="RefSeq" id="YP_004957129.1">
    <property type="nucleotide sequence ID" value="NC_016563.1"/>
</dbReference>
<protein>
    <submittedName>
        <fullName evidence="1">Gp114</fullName>
    </submittedName>
</protein>
<keyword evidence="2" id="KW-1185">Reference proteome</keyword>
<proteinExistence type="predicted"/>
<sequence>MTTRLVCYKDVWKDEQGKEYEAPKPFSDDELSMIDEDLLKLDEDKQKATCVGAGSIALSFVLKLYSDRDSYNRSINVYQSISFKYKPSKELINELLVSTGNRFAHLEYVVKNESTYEIKEELK</sequence>